<keyword evidence="16" id="KW-0812">Transmembrane</keyword>
<evidence type="ECO:0000256" key="14">
    <source>
        <dbReference type="PIRSR" id="PIRSR602401-1"/>
    </source>
</evidence>
<dbReference type="CDD" id="cd11056">
    <property type="entry name" value="CYP6-like"/>
    <property type="match status" value="1"/>
</dbReference>
<keyword evidence="12 15" id="KW-0503">Monooxygenase</keyword>
<name>A0A1B6CGE3_9HEMI</name>
<dbReference type="PANTHER" id="PTHR24292">
    <property type="entry name" value="CYTOCHROME P450"/>
    <property type="match status" value="1"/>
</dbReference>
<dbReference type="GO" id="GO:0005506">
    <property type="term" value="F:iron ion binding"/>
    <property type="evidence" value="ECO:0007669"/>
    <property type="project" value="InterPro"/>
</dbReference>
<dbReference type="GO" id="GO:0016705">
    <property type="term" value="F:oxidoreductase activity, acting on paired donors, with incorporation or reduction of molecular oxygen"/>
    <property type="evidence" value="ECO:0007669"/>
    <property type="project" value="InterPro"/>
</dbReference>
<dbReference type="GO" id="GO:0020037">
    <property type="term" value="F:heme binding"/>
    <property type="evidence" value="ECO:0007669"/>
    <property type="project" value="InterPro"/>
</dbReference>
<evidence type="ECO:0000256" key="4">
    <source>
        <dbReference type="ARBA" id="ARBA00004406"/>
    </source>
</evidence>
<reference evidence="17" key="1">
    <citation type="submission" date="2015-12" db="EMBL/GenBank/DDBJ databases">
        <title>De novo transcriptome assembly of four potential Pierce s Disease insect vectors from Arizona vineyards.</title>
        <authorList>
            <person name="Tassone E.E."/>
        </authorList>
    </citation>
    <scope>NUCLEOTIDE SEQUENCE</scope>
</reference>
<dbReference type="InterPro" id="IPR002401">
    <property type="entry name" value="Cyt_P450_E_grp-I"/>
</dbReference>
<dbReference type="GO" id="GO:0005789">
    <property type="term" value="C:endoplasmic reticulum membrane"/>
    <property type="evidence" value="ECO:0007669"/>
    <property type="project" value="UniProtKB-SubCell"/>
</dbReference>
<dbReference type="AlphaFoldDB" id="A0A1B6CGE3"/>
<comment type="cofactor">
    <cofactor evidence="1 14">
        <name>heme</name>
        <dbReference type="ChEBI" id="CHEBI:30413"/>
    </cofactor>
</comment>
<dbReference type="Pfam" id="PF00067">
    <property type="entry name" value="p450"/>
    <property type="match status" value="1"/>
</dbReference>
<keyword evidence="8" id="KW-0256">Endoplasmic reticulum</keyword>
<protein>
    <recommendedName>
        <fullName evidence="18">Cytochrome P450</fullName>
    </recommendedName>
</protein>
<gene>
    <name evidence="17" type="ORF">g.35914</name>
</gene>
<dbReference type="InterPro" id="IPR017972">
    <property type="entry name" value="Cyt_P450_CS"/>
</dbReference>
<accession>A0A1B6CGE3</accession>
<comment type="subcellular location">
    <subcellularLocation>
        <location evidence="4">Endoplasmic reticulum membrane</location>
        <topology evidence="4">Peripheral membrane protein</topology>
    </subcellularLocation>
    <subcellularLocation>
        <location evidence="3">Microsome membrane</location>
        <topology evidence="3">Peripheral membrane protein</topology>
    </subcellularLocation>
</comment>
<dbReference type="PRINTS" id="PR00463">
    <property type="entry name" value="EP450I"/>
</dbReference>
<evidence type="ECO:0000256" key="6">
    <source>
        <dbReference type="ARBA" id="ARBA00022617"/>
    </source>
</evidence>
<dbReference type="PRINTS" id="PR00385">
    <property type="entry name" value="P450"/>
</dbReference>
<keyword evidence="13 16" id="KW-0472">Membrane</keyword>
<proteinExistence type="inferred from homology"/>
<dbReference type="FunFam" id="1.10.630.10:FF:000042">
    <property type="entry name" value="Cytochrome P450"/>
    <property type="match status" value="1"/>
</dbReference>
<organism evidence="17">
    <name type="scientific">Clastoptera arizonana</name>
    <name type="common">Arizona spittle bug</name>
    <dbReference type="NCBI Taxonomy" id="38151"/>
    <lineage>
        <taxon>Eukaryota</taxon>
        <taxon>Metazoa</taxon>
        <taxon>Ecdysozoa</taxon>
        <taxon>Arthropoda</taxon>
        <taxon>Hexapoda</taxon>
        <taxon>Insecta</taxon>
        <taxon>Pterygota</taxon>
        <taxon>Neoptera</taxon>
        <taxon>Paraneoptera</taxon>
        <taxon>Hemiptera</taxon>
        <taxon>Auchenorrhyncha</taxon>
        <taxon>Cercopoidea</taxon>
        <taxon>Clastopteridae</taxon>
        <taxon>Clastoptera</taxon>
    </lineage>
</organism>
<comment type="similarity">
    <text evidence="5 15">Belongs to the cytochrome P450 family.</text>
</comment>
<dbReference type="InterPro" id="IPR050476">
    <property type="entry name" value="Insect_CytP450_Detox"/>
</dbReference>
<feature type="non-terminal residue" evidence="17">
    <location>
        <position position="1"/>
    </location>
</feature>
<keyword evidence="7 14" id="KW-0479">Metal-binding</keyword>
<dbReference type="InterPro" id="IPR001128">
    <property type="entry name" value="Cyt_P450"/>
</dbReference>
<evidence type="ECO:0000313" key="17">
    <source>
        <dbReference type="EMBL" id="JAS12498.1"/>
    </source>
</evidence>
<evidence type="ECO:0000256" key="3">
    <source>
        <dbReference type="ARBA" id="ARBA00004174"/>
    </source>
</evidence>
<evidence type="ECO:0000256" key="11">
    <source>
        <dbReference type="ARBA" id="ARBA00023004"/>
    </source>
</evidence>
<keyword evidence="11 14" id="KW-0408">Iron</keyword>
<evidence type="ECO:0000256" key="10">
    <source>
        <dbReference type="ARBA" id="ARBA00023002"/>
    </source>
</evidence>
<sequence>CRDNFKHCTDRMTIISDSLIYDLIIATVFLLGCIYYLLTAQFDYWKNRGVAFVKPIPLFGNLKDQFTKKKNQGEVYDDIYFKLKGNRFGGFFELWEPVLMIRDPALVEAVLIKDFRHFYDHPFKVDPKIDPLGSSLFNLTGSVWKNTRNKLTPTFTTGKLKMMSEQIFNSGDKMIEHIAEESKKDKNVDSKTVTSCFSLEVIASVAFGIQMDKDSEASKNFRELIPSLLTPTLAQSLKFFSTMYAPRVAQLLKITMFPKAVENTIVPMIRDTLNYRTKNNVKRNDFLQLMLNIREGDVEGNKINHEHEEDDLIDQMKHVPKEAETDDDNVVFTDMNISAHSINFLLAGLEAVSSGINFALLSLAQNPKVQDRLFEEIDQVMRNHNNVWSYQAVKEMVYLEEVVQESVRLYPQAPAIFRICTEDYLIPDSDVVIKEGTRVIIPAHAIMNDPENYDSPDVFDPSRFQDNFFKPNGRFIPFGDGPRVCIAMRFAILELKVGLARIISAFKVKPSNKLQLPITFEKTAFGPVPVGGFWFEFEKRN</sequence>
<keyword evidence="16" id="KW-1133">Transmembrane helix</keyword>
<feature type="binding site" description="axial binding residue" evidence="14">
    <location>
        <position position="485"/>
    </location>
    <ligand>
        <name>heme</name>
        <dbReference type="ChEBI" id="CHEBI:30413"/>
    </ligand>
    <ligandPart>
        <name>Fe</name>
        <dbReference type="ChEBI" id="CHEBI:18248"/>
    </ligandPart>
</feature>
<comment type="function">
    <text evidence="2">May be involved in the metabolism of insect hormones and in the breakdown of synthetic insecticides.</text>
</comment>
<evidence type="ECO:0000256" key="1">
    <source>
        <dbReference type="ARBA" id="ARBA00001971"/>
    </source>
</evidence>
<keyword evidence="9" id="KW-0492">Microsome</keyword>
<keyword evidence="6 14" id="KW-0349">Heme</keyword>
<evidence type="ECO:0000256" key="5">
    <source>
        <dbReference type="ARBA" id="ARBA00010617"/>
    </source>
</evidence>
<evidence type="ECO:0000256" key="9">
    <source>
        <dbReference type="ARBA" id="ARBA00022848"/>
    </source>
</evidence>
<evidence type="ECO:0000256" key="15">
    <source>
        <dbReference type="RuleBase" id="RU000461"/>
    </source>
</evidence>
<feature type="transmembrane region" description="Helical" evidence="16">
    <location>
        <begin position="19"/>
        <end position="38"/>
    </location>
</feature>
<dbReference type="PANTHER" id="PTHR24292:SF84">
    <property type="entry name" value="CYTOCHROME P450 28A5-RELATED"/>
    <property type="match status" value="1"/>
</dbReference>
<evidence type="ECO:0008006" key="18">
    <source>
        <dbReference type="Google" id="ProtNLM"/>
    </source>
</evidence>
<dbReference type="PROSITE" id="PS00086">
    <property type="entry name" value="CYTOCHROME_P450"/>
    <property type="match status" value="1"/>
</dbReference>
<dbReference type="SUPFAM" id="SSF48264">
    <property type="entry name" value="Cytochrome P450"/>
    <property type="match status" value="1"/>
</dbReference>
<dbReference type="EMBL" id="GEDC01024800">
    <property type="protein sequence ID" value="JAS12498.1"/>
    <property type="molecule type" value="Transcribed_RNA"/>
</dbReference>
<dbReference type="InterPro" id="IPR036396">
    <property type="entry name" value="Cyt_P450_sf"/>
</dbReference>
<evidence type="ECO:0000256" key="13">
    <source>
        <dbReference type="ARBA" id="ARBA00023136"/>
    </source>
</evidence>
<keyword evidence="10 15" id="KW-0560">Oxidoreductase</keyword>
<evidence type="ECO:0000256" key="8">
    <source>
        <dbReference type="ARBA" id="ARBA00022824"/>
    </source>
</evidence>
<evidence type="ECO:0000256" key="7">
    <source>
        <dbReference type="ARBA" id="ARBA00022723"/>
    </source>
</evidence>
<dbReference type="Gene3D" id="1.10.630.10">
    <property type="entry name" value="Cytochrome P450"/>
    <property type="match status" value="1"/>
</dbReference>
<evidence type="ECO:0000256" key="12">
    <source>
        <dbReference type="ARBA" id="ARBA00023033"/>
    </source>
</evidence>
<dbReference type="GO" id="GO:0004497">
    <property type="term" value="F:monooxygenase activity"/>
    <property type="evidence" value="ECO:0007669"/>
    <property type="project" value="UniProtKB-KW"/>
</dbReference>
<evidence type="ECO:0000256" key="2">
    <source>
        <dbReference type="ARBA" id="ARBA00003690"/>
    </source>
</evidence>
<evidence type="ECO:0000256" key="16">
    <source>
        <dbReference type="SAM" id="Phobius"/>
    </source>
</evidence>